<dbReference type="PANTHER" id="PTHR37422">
    <property type="entry name" value="TEICHURONIC ACID BIOSYNTHESIS PROTEIN TUAE"/>
    <property type="match status" value="1"/>
</dbReference>
<dbReference type="InterPro" id="IPR007016">
    <property type="entry name" value="O-antigen_ligase-rel_domated"/>
</dbReference>
<dbReference type="EMBL" id="FNRL01000036">
    <property type="protein sequence ID" value="SEB06940.1"/>
    <property type="molecule type" value="Genomic_DNA"/>
</dbReference>
<evidence type="ECO:0000313" key="9">
    <source>
        <dbReference type="Proteomes" id="UP000199656"/>
    </source>
</evidence>
<comment type="subcellular location">
    <subcellularLocation>
        <location evidence="1">Membrane</location>
        <topology evidence="1">Multi-pass membrane protein</topology>
    </subcellularLocation>
</comment>
<feature type="transmembrane region" description="Helical" evidence="6">
    <location>
        <begin position="344"/>
        <end position="364"/>
    </location>
</feature>
<proteinExistence type="predicted"/>
<evidence type="ECO:0000256" key="4">
    <source>
        <dbReference type="ARBA" id="ARBA00023136"/>
    </source>
</evidence>
<feature type="repeat" description="TPR" evidence="5">
    <location>
        <begin position="523"/>
        <end position="556"/>
    </location>
</feature>
<dbReference type="Proteomes" id="UP000199656">
    <property type="component" value="Unassembled WGS sequence"/>
</dbReference>
<accession>A0A1H4GD75</accession>
<feature type="transmembrane region" description="Helical" evidence="6">
    <location>
        <begin position="126"/>
        <end position="146"/>
    </location>
</feature>
<dbReference type="AlphaFoldDB" id="A0A1H4GD75"/>
<name>A0A1H4GD75_9BACT</name>
<feature type="transmembrane region" description="Helical" evidence="6">
    <location>
        <begin position="220"/>
        <end position="238"/>
    </location>
</feature>
<dbReference type="InterPro" id="IPR019734">
    <property type="entry name" value="TPR_rpt"/>
</dbReference>
<feature type="transmembrane region" description="Helical" evidence="6">
    <location>
        <begin position="98"/>
        <end position="117"/>
    </location>
</feature>
<keyword evidence="9" id="KW-1185">Reference proteome</keyword>
<dbReference type="GO" id="GO:0016874">
    <property type="term" value="F:ligase activity"/>
    <property type="evidence" value="ECO:0007669"/>
    <property type="project" value="UniProtKB-KW"/>
</dbReference>
<sequence length="608" mass="69013">MRRFKFYILHYLTLIPVLCLLCTTLVGYYVAGHTILRMEEVYFLVTSSLIIAALLVFNICIHREEKVISLNVLEILMIVAACYLFFKKDSVPTIGWNGALVTLYQFLILFFLLPSFIRKHYLERNIWILILVLSAFESILGIIQFAGILNYSNSSFKLGGTFINPSAYGCFLSIVTPILFAGLFILNPLGGKRTSKVILSIVATVCVVASILSFSRTSWIAILLSTIFILLCKYREPLYKLITGHKKRRIAIYLIAVGSVTIFLSCLTMFKKDSTLGRWFIYKQSLRLLPGRSLTGIGLHKFGKEYNLSQAAYFESNKATPTEIMLADNINIATSDALQVVVELGIVGLVLVSIGIGCVLLFAIRNIGRVVEEKRVYQIGGCGAVISFLICVLLSYPMHIISVMSVGLILCCMIDFSVRNAWSGIRLGSDISRILIALVCTYSIIIIVDQVRLYKVERKWLGFRALEGVEEYTNLKPEFDALLPTLQNNYLFVTDYATIAYKSGDYQVAVNLFNKSNLIYSNYLVYMYLGVCYQRLHQKEKAYHHFQMACNMVPNRFLPKYYLFLFYVSNRNFESAMALKEKINSMPVKIPSRQIELIKDEVNNTVLF</sequence>
<protein>
    <submittedName>
        <fullName evidence="8">O-antigen ligase</fullName>
    </submittedName>
</protein>
<feature type="transmembrane region" description="Helical" evidence="6">
    <location>
        <begin position="402"/>
        <end position="422"/>
    </location>
</feature>
<feature type="transmembrane region" description="Helical" evidence="6">
    <location>
        <begin position="376"/>
        <end position="396"/>
    </location>
</feature>
<evidence type="ECO:0000256" key="2">
    <source>
        <dbReference type="ARBA" id="ARBA00022692"/>
    </source>
</evidence>
<keyword evidence="8" id="KW-0436">Ligase</keyword>
<evidence type="ECO:0000256" key="6">
    <source>
        <dbReference type="SAM" id="Phobius"/>
    </source>
</evidence>
<dbReference type="STRING" id="408074.SAMN05660909_05138"/>
<feature type="transmembrane region" description="Helical" evidence="6">
    <location>
        <begin position="434"/>
        <end position="454"/>
    </location>
</feature>
<keyword evidence="4 6" id="KW-0472">Membrane</keyword>
<keyword evidence="5" id="KW-0802">TPR repeat</keyword>
<evidence type="ECO:0000256" key="3">
    <source>
        <dbReference type="ARBA" id="ARBA00022989"/>
    </source>
</evidence>
<dbReference type="Gene3D" id="1.25.40.10">
    <property type="entry name" value="Tetratricopeptide repeat domain"/>
    <property type="match status" value="1"/>
</dbReference>
<dbReference type="InterPro" id="IPR011990">
    <property type="entry name" value="TPR-like_helical_dom_sf"/>
</dbReference>
<evidence type="ECO:0000313" key="8">
    <source>
        <dbReference type="EMBL" id="SEB06940.1"/>
    </source>
</evidence>
<feature type="transmembrane region" description="Helical" evidence="6">
    <location>
        <begin position="7"/>
        <end position="29"/>
    </location>
</feature>
<keyword evidence="2 6" id="KW-0812">Transmembrane</keyword>
<dbReference type="Pfam" id="PF04932">
    <property type="entry name" value="Wzy_C"/>
    <property type="match status" value="1"/>
</dbReference>
<evidence type="ECO:0000256" key="1">
    <source>
        <dbReference type="ARBA" id="ARBA00004141"/>
    </source>
</evidence>
<reference evidence="9" key="1">
    <citation type="submission" date="2016-10" db="EMBL/GenBank/DDBJ databases">
        <authorList>
            <person name="Varghese N."/>
            <person name="Submissions S."/>
        </authorList>
    </citation>
    <scope>NUCLEOTIDE SEQUENCE [LARGE SCALE GENOMIC DNA]</scope>
    <source>
        <strain evidence="9">DSM 23920</strain>
    </source>
</reference>
<dbReference type="SUPFAM" id="SSF48452">
    <property type="entry name" value="TPR-like"/>
    <property type="match status" value="1"/>
</dbReference>
<feature type="transmembrane region" description="Helical" evidence="6">
    <location>
        <begin position="250"/>
        <end position="270"/>
    </location>
</feature>
<feature type="transmembrane region" description="Helical" evidence="6">
    <location>
        <begin position="197"/>
        <end position="214"/>
    </location>
</feature>
<evidence type="ECO:0000256" key="5">
    <source>
        <dbReference type="PROSITE-ProRule" id="PRU00339"/>
    </source>
</evidence>
<dbReference type="PROSITE" id="PS50005">
    <property type="entry name" value="TPR"/>
    <property type="match status" value="1"/>
</dbReference>
<feature type="transmembrane region" description="Helical" evidence="6">
    <location>
        <begin position="41"/>
        <end position="61"/>
    </location>
</feature>
<feature type="transmembrane region" description="Helical" evidence="6">
    <location>
        <begin position="68"/>
        <end position="86"/>
    </location>
</feature>
<evidence type="ECO:0000259" key="7">
    <source>
        <dbReference type="Pfam" id="PF04932"/>
    </source>
</evidence>
<feature type="transmembrane region" description="Helical" evidence="6">
    <location>
        <begin position="166"/>
        <end position="185"/>
    </location>
</feature>
<dbReference type="InterPro" id="IPR051533">
    <property type="entry name" value="WaaL-like"/>
</dbReference>
<keyword evidence="3 6" id="KW-1133">Transmembrane helix</keyword>
<dbReference type="OrthoDB" id="1454576at2"/>
<dbReference type="GO" id="GO:0016020">
    <property type="term" value="C:membrane"/>
    <property type="evidence" value="ECO:0007669"/>
    <property type="project" value="UniProtKB-SubCell"/>
</dbReference>
<gene>
    <name evidence="8" type="ORF">SAMN05660909_05138</name>
</gene>
<dbReference type="PANTHER" id="PTHR37422:SF13">
    <property type="entry name" value="LIPOPOLYSACCHARIDE BIOSYNTHESIS PROTEIN PA4999-RELATED"/>
    <property type="match status" value="1"/>
</dbReference>
<organism evidence="8 9">
    <name type="scientific">Chitinophaga terrae</name>
    <name type="common">ex Kim and Jung 2007</name>
    <dbReference type="NCBI Taxonomy" id="408074"/>
    <lineage>
        <taxon>Bacteria</taxon>
        <taxon>Pseudomonadati</taxon>
        <taxon>Bacteroidota</taxon>
        <taxon>Chitinophagia</taxon>
        <taxon>Chitinophagales</taxon>
        <taxon>Chitinophagaceae</taxon>
        <taxon>Chitinophaga</taxon>
    </lineage>
</organism>
<feature type="domain" description="O-antigen ligase-related" evidence="7">
    <location>
        <begin position="204"/>
        <end position="352"/>
    </location>
</feature>